<evidence type="ECO:0000313" key="1">
    <source>
        <dbReference type="EMBL" id="VEL12488.1"/>
    </source>
</evidence>
<accession>A0A448WIC3</accession>
<gene>
    <name evidence="1" type="ORF">PXEA_LOCUS5928</name>
</gene>
<name>A0A448WIC3_9PLAT</name>
<keyword evidence="2" id="KW-1185">Reference proteome</keyword>
<evidence type="ECO:0000313" key="2">
    <source>
        <dbReference type="Proteomes" id="UP000784294"/>
    </source>
</evidence>
<dbReference type="AlphaFoldDB" id="A0A448WIC3"/>
<protein>
    <submittedName>
        <fullName evidence="1">Uncharacterized protein</fullName>
    </submittedName>
</protein>
<organism evidence="1 2">
    <name type="scientific">Protopolystoma xenopodis</name>
    <dbReference type="NCBI Taxonomy" id="117903"/>
    <lineage>
        <taxon>Eukaryota</taxon>
        <taxon>Metazoa</taxon>
        <taxon>Spiralia</taxon>
        <taxon>Lophotrochozoa</taxon>
        <taxon>Platyhelminthes</taxon>
        <taxon>Monogenea</taxon>
        <taxon>Polyopisthocotylea</taxon>
        <taxon>Polystomatidea</taxon>
        <taxon>Polystomatidae</taxon>
        <taxon>Protopolystoma</taxon>
    </lineage>
</organism>
<dbReference type="EMBL" id="CAAALY010014902">
    <property type="protein sequence ID" value="VEL12488.1"/>
    <property type="molecule type" value="Genomic_DNA"/>
</dbReference>
<comment type="caution">
    <text evidence="1">The sequence shown here is derived from an EMBL/GenBank/DDBJ whole genome shotgun (WGS) entry which is preliminary data.</text>
</comment>
<dbReference type="Proteomes" id="UP000784294">
    <property type="component" value="Unassembled WGS sequence"/>
</dbReference>
<proteinExistence type="predicted"/>
<reference evidence="1" key="1">
    <citation type="submission" date="2018-11" db="EMBL/GenBank/DDBJ databases">
        <authorList>
            <consortium name="Pathogen Informatics"/>
        </authorList>
    </citation>
    <scope>NUCLEOTIDE SEQUENCE</scope>
</reference>
<sequence length="393" mass="44627">MLLLTARSFPNGQVNSNSSFDKYSPIGKVTGKSSFDLGICLGVGVPFVTLPCASSISKPNFAIYPHPPTPLELSPSSYSPEFLHSYYNLLHNPNLNQPQNILRNSQVQPQNPIDFHQVLHEEPLFSTVNNKFYQKEPVNLTILSLGMPKPSIMIHESHLIANPHSFISPSDAIESKKSGHLSNGFGLTTELGLNTSEPSTHLSEYMRYPRIYTSALTAHHTPRSGSVFNNVTEKDHRTFIQRKNSIAKARKRYLQRQKGLLIDDYLNERIPGPSKSIEEQNQFICGVENESHQVEKNEKTSCQGLNFIKSHLKVKMKKSSICRQVEIESHLEPNLNQKRSSIPRFSASPPIQMFKVGLFHNQIFYLSLSIDYRKIINYTTYTQELLRNILYNN</sequence>